<dbReference type="PANTHER" id="PTHR10110">
    <property type="entry name" value="SODIUM/HYDROGEN EXCHANGER"/>
    <property type="match status" value="1"/>
</dbReference>
<evidence type="ECO:0000313" key="14">
    <source>
        <dbReference type="EMBL" id="SFR78465.1"/>
    </source>
</evidence>
<feature type="transmembrane region" description="Helical" evidence="12">
    <location>
        <begin position="68"/>
        <end position="85"/>
    </location>
</feature>
<keyword evidence="7 12" id="KW-1133">Transmembrane helix</keyword>
<keyword evidence="10 12" id="KW-0472">Membrane</keyword>
<dbReference type="EMBL" id="FOYX01000002">
    <property type="protein sequence ID" value="SFR78465.1"/>
    <property type="molecule type" value="Genomic_DNA"/>
</dbReference>
<evidence type="ECO:0000256" key="2">
    <source>
        <dbReference type="ARBA" id="ARBA00007367"/>
    </source>
</evidence>
<feature type="transmembrane region" description="Helical" evidence="12">
    <location>
        <begin position="169"/>
        <end position="188"/>
    </location>
</feature>
<keyword evidence="3" id="KW-0813">Transport</keyword>
<name>A0A1I6JHP4_9FLAO</name>
<evidence type="ECO:0000256" key="9">
    <source>
        <dbReference type="ARBA" id="ARBA00023065"/>
    </source>
</evidence>
<keyword evidence="9" id="KW-0406">Ion transport</keyword>
<feature type="transmembrane region" description="Helical" evidence="12">
    <location>
        <begin position="6"/>
        <end position="23"/>
    </location>
</feature>
<feature type="transmembrane region" description="Helical" evidence="12">
    <location>
        <begin position="200"/>
        <end position="223"/>
    </location>
</feature>
<dbReference type="GO" id="GO:0098719">
    <property type="term" value="P:sodium ion import across plasma membrane"/>
    <property type="evidence" value="ECO:0007669"/>
    <property type="project" value="TreeGrafter"/>
</dbReference>
<organism evidence="14 15">
    <name type="scientific">Maribacter stanieri</name>
    <dbReference type="NCBI Taxonomy" id="440514"/>
    <lineage>
        <taxon>Bacteria</taxon>
        <taxon>Pseudomonadati</taxon>
        <taxon>Bacteroidota</taxon>
        <taxon>Flavobacteriia</taxon>
        <taxon>Flavobacteriales</taxon>
        <taxon>Flavobacteriaceae</taxon>
        <taxon>Maribacter</taxon>
    </lineage>
</organism>
<dbReference type="InterPro" id="IPR038770">
    <property type="entry name" value="Na+/solute_symporter_sf"/>
</dbReference>
<dbReference type="Pfam" id="PF00999">
    <property type="entry name" value="Na_H_Exchanger"/>
    <property type="match status" value="1"/>
</dbReference>
<evidence type="ECO:0000256" key="4">
    <source>
        <dbReference type="ARBA" id="ARBA00022449"/>
    </source>
</evidence>
<feature type="transmembrane region" description="Helical" evidence="12">
    <location>
        <begin position="383"/>
        <end position="403"/>
    </location>
</feature>
<dbReference type="GO" id="GO:0015385">
    <property type="term" value="F:sodium:proton antiporter activity"/>
    <property type="evidence" value="ECO:0007669"/>
    <property type="project" value="InterPro"/>
</dbReference>
<gene>
    <name evidence="14" type="ORF">SAMN04488010_2759</name>
</gene>
<evidence type="ECO:0000256" key="6">
    <source>
        <dbReference type="ARBA" id="ARBA00022692"/>
    </source>
</evidence>
<accession>A0A1I6JHP4</accession>
<dbReference type="GO" id="GO:0051453">
    <property type="term" value="P:regulation of intracellular pH"/>
    <property type="evidence" value="ECO:0007669"/>
    <property type="project" value="TreeGrafter"/>
</dbReference>
<dbReference type="AlphaFoldDB" id="A0A1I6JHP4"/>
<dbReference type="InterPro" id="IPR006153">
    <property type="entry name" value="Cation/H_exchanger_TM"/>
</dbReference>
<evidence type="ECO:0000256" key="10">
    <source>
        <dbReference type="ARBA" id="ARBA00023136"/>
    </source>
</evidence>
<evidence type="ECO:0000313" key="15">
    <source>
        <dbReference type="Proteomes" id="UP000199462"/>
    </source>
</evidence>
<keyword evidence="4" id="KW-0050">Antiport</keyword>
<feature type="transmembrane region" description="Helical" evidence="12">
    <location>
        <begin position="289"/>
        <end position="312"/>
    </location>
</feature>
<dbReference type="InterPro" id="IPR018422">
    <property type="entry name" value="Cation/H_exchanger_CPA1"/>
</dbReference>
<dbReference type="GO" id="GO:0005886">
    <property type="term" value="C:plasma membrane"/>
    <property type="evidence" value="ECO:0007669"/>
    <property type="project" value="UniProtKB-SubCell"/>
</dbReference>
<keyword evidence="11" id="KW-0739">Sodium transport</keyword>
<evidence type="ECO:0000259" key="13">
    <source>
        <dbReference type="Pfam" id="PF00999"/>
    </source>
</evidence>
<evidence type="ECO:0000256" key="12">
    <source>
        <dbReference type="SAM" id="Phobius"/>
    </source>
</evidence>
<feature type="transmembrane region" description="Helical" evidence="12">
    <location>
        <begin position="318"/>
        <end position="343"/>
    </location>
</feature>
<comment type="subcellular location">
    <subcellularLocation>
        <location evidence="1">Cell membrane</location>
        <topology evidence="1">Multi-pass membrane protein</topology>
    </subcellularLocation>
</comment>
<evidence type="ECO:0000256" key="11">
    <source>
        <dbReference type="ARBA" id="ARBA00023201"/>
    </source>
</evidence>
<sequence>MFQSFSIIFLIAAFFSYVNYKWLKLPSTIGLMILALSTVVLITLTQNIFPAFYLYFCDVVINTDFRSLLMDGMLSFLLFAGSLHVNIDDLKKERKSILLFATFGVLISTIIVGFLTYYLAQSLSIELPLIHALLFGALISPTDPIAVMSILKKANIQKSLGVKIEGESLFNDGIGVVVFSGLLIVARLDENSNESVSSAIGELFLMEAVGGIVYGLILGYIGYRVIKSINENPQLAVLISLAIVIGGYAIASILHVSGPLAMVVSGMVIGNKINIASNKGMTRKMLNNIWEVLDEVFNAILFVLIGLSIHLLKFDSLYLTLGFLSIFVVLLARFISVLLPYSLLKHEESKPIKTVAILTWGGLRGGISIALALSLSEDLSAEIILYITYVVVLVSVLVQGLSVGKVAKKIYSE</sequence>
<evidence type="ECO:0000256" key="7">
    <source>
        <dbReference type="ARBA" id="ARBA00022989"/>
    </source>
</evidence>
<evidence type="ECO:0000256" key="1">
    <source>
        <dbReference type="ARBA" id="ARBA00004651"/>
    </source>
</evidence>
<feature type="transmembrane region" description="Helical" evidence="12">
    <location>
        <begin position="355"/>
        <end position="377"/>
    </location>
</feature>
<dbReference type="Gene3D" id="1.20.1530.20">
    <property type="match status" value="1"/>
</dbReference>
<protein>
    <submittedName>
        <fullName evidence="14">Sodium/proton antiporter, CPA1 family</fullName>
    </submittedName>
</protein>
<reference evidence="15" key="1">
    <citation type="submission" date="2016-10" db="EMBL/GenBank/DDBJ databases">
        <authorList>
            <person name="Varghese N."/>
            <person name="Submissions S."/>
        </authorList>
    </citation>
    <scope>NUCLEOTIDE SEQUENCE [LARGE SCALE GENOMIC DNA]</scope>
    <source>
        <strain evidence="15">DSM 19891</strain>
    </source>
</reference>
<feature type="transmembrane region" description="Helical" evidence="12">
    <location>
        <begin position="129"/>
        <end position="148"/>
    </location>
</feature>
<keyword evidence="6 12" id="KW-0812">Transmembrane</keyword>
<comment type="similarity">
    <text evidence="2">Belongs to the monovalent cation:proton antiporter 1 (CPA1) transporter (TC 2.A.36) family.</text>
</comment>
<dbReference type="STRING" id="440514.SAMN04488010_2759"/>
<evidence type="ECO:0000256" key="5">
    <source>
        <dbReference type="ARBA" id="ARBA00022475"/>
    </source>
</evidence>
<feature type="domain" description="Cation/H+ exchanger transmembrane" evidence="13">
    <location>
        <begin position="11"/>
        <end position="408"/>
    </location>
</feature>
<dbReference type="RefSeq" id="WP_091903666.1">
    <property type="nucleotide sequence ID" value="NZ_FOYX01000002.1"/>
</dbReference>
<feature type="transmembrane region" description="Helical" evidence="12">
    <location>
        <begin position="97"/>
        <end position="117"/>
    </location>
</feature>
<dbReference type="PANTHER" id="PTHR10110:SF195">
    <property type="entry name" value="NA(+)_H(+) ANTIPORTER NHAS2"/>
    <property type="match status" value="1"/>
</dbReference>
<dbReference type="Proteomes" id="UP000199462">
    <property type="component" value="Unassembled WGS sequence"/>
</dbReference>
<keyword evidence="5" id="KW-1003">Cell membrane</keyword>
<feature type="transmembrane region" description="Helical" evidence="12">
    <location>
        <begin position="235"/>
        <end position="254"/>
    </location>
</feature>
<evidence type="ECO:0000256" key="3">
    <source>
        <dbReference type="ARBA" id="ARBA00022448"/>
    </source>
</evidence>
<feature type="transmembrane region" description="Helical" evidence="12">
    <location>
        <begin position="30"/>
        <end position="56"/>
    </location>
</feature>
<dbReference type="GO" id="GO:0015386">
    <property type="term" value="F:potassium:proton antiporter activity"/>
    <property type="evidence" value="ECO:0007669"/>
    <property type="project" value="TreeGrafter"/>
</dbReference>
<keyword evidence="8" id="KW-0915">Sodium</keyword>
<proteinExistence type="inferred from homology"/>
<evidence type="ECO:0000256" key="8">
    <source>
        <dbReference type="ARBA" id="ARBA00023053"/>
    </source>
</evidence>
<keyword evidence="15" id="KW-1185">Reference proteome</keyword>